<organism evidence="1 2">
    <name type="scientific">Bacteriovorax stolpii</name>
    <name type="common">Bdellovibrio stolpii</name>
    <dbReference type="NCBI Taxonomy" id="960"/>
    <lineage>
        <taxon>Bacteria</taxon>
        <taxon>Pseudomonadati</taxon>
        <taxon>Bdellovibrionota</taxon>
        <taxon>Bacteriovoracia</taxon>
        <taxon>Bacteriovoracales</taxon>
        <taxon>Bacteriovoracaceae</taxon>
        <taxon>Bacteriovorax</taxon>
    </lineage>
</organism>
<proteinExistence type="predicted"/>
<sequence length="111" mass="12697">MAKLQNSFFLKDEKGQSVVEYILLLVVVSALSITVLNNKKFKEFVGGETGLFVAIRKSMEYSYRYGRELNADADYDSAMSFNYQSNKHDTYFNTKENTSRFFGGAEPYGKK</sequence>
<reference evidence="1 2" key="1">
    <citation type="submission" date="2018-01" db="EMBL/GenBank/DDBJ databases">
        <title>Complete genome sequence of Bacteriovorax stolpii DSM12778.</title>
        <authorList>
            <person name="Tang B."/>
            <person name="Chang J."/>
        </authorList>
    </citation>
    <scope>NUCLEOTIDE SEQUENCE [LARGE SCALE GENOMIC DNA]</scope>
    <source>
        <strain evidence="1 2">DSM 12778</strain>
    </source>
</reference>
<dbReference type="RefSeq" id="WP_102241994.1">
    <property type="nucleotide sequence ID" value="NZ_CP025704.1"/>
</dbReference>
<dbReference type="KEGG" id="bsto:C0V70_00955"/>
<dbReference type="AlphaFoldDB" id="A0A2K9NMG1"/>
<dbReference type="EMBL" id="CP025704">
    <property type="protein sequence ID" value="AUN96699.1"/>
    <property type="molecule type" value="Genomic_DNA"/>
</dbReference>
<evidence type="ECO:0000313" key="1">
    <source>
        <dbReference type="EMBL" id="AUN96699.1"/>
    </source>
</evidence>
<dbReference type="OrthoDB" id="5295229at2"/>
<gene>
    <name evidence="1" type="ORF">C0V70_00955</name>
</gene>
<dbReference type="Proteomes" id="UP000235584">
    <property type="component" value="Chromosome"/>
</dbReference>
<keyword evidence="2" id="KW-1185">Reference proteome</keyword>
<name>A0A2K9NMG1_BACTC</name>
<protein>
    <submittedName>
        <fullName evidence="1">Uncharacterized protein</fullName>
    </submittedName>
</protein>
<accession>A0A2K9NMG1</accession>
<evidence type="ECO:0000313" key="2">
    <source>
        <dbReference type="Proteomes" id="UP000235584"/>
    </source>
</evidence>